<dbReference type="Gene3D" id="3.30.470.160">
    <property type="entry name" value="Inositol polyphosphate kinase"/>
    <property type="match status" value="1"/>
</dbReference>
<gene>
    <name evidence="9" type="ORF">OFUS_LOCUS19014</name>
</gene>
<comment type="similarity">
    <text evidence="1 8">Belongs to the inositol phosphokinase (IPK) family.</text>
</comment>
<keyword evidence="2 8" id="KW-0808">Transferase</keyword>
<dbReference type="PANTHER" id="PTHR12400">
    <property type="entry name" value="INOSITOL POLYPHOSPHATE KINASE"/>
    <property type="match status" value="1"/>
</dbReference>
<organism evidence="9 10">
    <name type="scientific">Owenia fusiformis</name>
    <name type="common">Polychaete worm</name>
    <dbReference type="NCBI Taxonomy" id="6347"/>
    <lineage>
        <taxon>Eukaryota</taxon>
        <taxon>Metazoa</taxon>
        <taxon>Spiralia</taxon>
        <taxon>Lophotrochozoa</taxon>
        <taxon>Annelida</taxon>
        <taxon>Polychaeta</taxon>
        <taxon>Sedentaria</taxon>
        <taxon>Canalipalpata</taxon>
        <taxon>Sabellida</taxon>
        <taxon>Oweniida</taxon>
        <taxon>Oweniidae</taxon>
        <taxon>Owenia</taxon>
    </lineage>
</organism>
<evidence type="ECO:0000256" key="3">
    <source>
        <dbReference type="ARBA" id="ARBA00022741"/>
    </source>
</evidence>
<dbReference type="GO" id="GO:0008440">
    <property type="term" value="F:inositol-1,4,5-trisphosphate 3-kinase activity"/>
    <property type="evidence" value="ECO:0007669"/>
    <property type="project" value="TreeGrafter"/>
</dbReference>
<dbReference type="GO" id="GO:0005634">
    <property type="term" value="C:nucleus"/>
    <property type="evidence" value="ECO:0007669"/>
    <property type="project" value="TreeGrafter"/>
</dbReference>
<dbReference type="Pfam" id="PF03770">
    <property type="entry name" value="IPK"/>
    <property type="match status" value="1"/>
</dbReference>
<dbReference type="GO" id="GO:0032958">
    <property type="term" value="P:inositol phosphate biosynthetic process"/>
    <property type="evidence" value="ECO:0007669"/>
    <property type="project" value="InterPro"/>
</dbReference>
<protein>
    <recommendedName>
        <fullName evidence="8">Kinase</fullName>
        <ecNumber evidence="8">2.7.-.-</ecNumber>
    </recommendedName>
</protein>
<evidence type="ECO:0000256" key="6">
    <source>
        <dbReference type="ARBA" id="ARBA00036164"/>
    </source>
</evidence>
<dbReference type="InterPro" id="IPR038286">
    <property type="entry name" value="IPK_sf"/>
</dbReference>
<keyword evidence="4 8" id="KW-0418">Kinase</keyword>
<dbReference type="SUPFAM" id="SSF56104">
    <property type="entry name" value="SAICAR synthase-like"/>
    <property type="match status" value="1"/>
</dbReference>
<dbReference type="GO" id="GO:0005737">
    <property type="term" value="C:cytoplasm"/>
    <property type="evidence" value="ECO:0007669"/>
    <property type="project" value="TreeGrafter"/>
</dbReference>
<evidence type="ECO:0000256" key="8">
    <source>
        <dbReference type="RuleBase" id="RU363090"/>
    </source>
</evidence>
<accession>A0A8S4PM38</accession>
<evidence type="ECO:0000256" key="2">
    <source>
        <dbReference type="ARBA" id="ARBA00022679"/>
    </source>
</evidence>
<evidence type="ECO:0000256" key="1">
    <source>
        <dbReference type="ARBA" id="ARBA00007374"/>
    </source>
</evidence>
<comment type="catalytic activity">
    <reaction evidence="6">
        <text>1D-myo-inositol 1,4,5-trisphosphate + 2 ATP = 1D-myo-inositol 1,3,4,5,6-pentakisphosphate + 2 ADP + 2 H(+)</text>
        <dbReference type="Rhea" id="RHEA:32359"/>
        <dbReference type="ChEBI" id="CHEBI:15378"/>
        <dbReference type="ChEBI" id="CHEBI:30616"/>
        <dbReference type="ChEBI" id="CHEBI:57733"/>
        <dbReference type="ChEBI" id="CHEBI:203600"/>
        <dbReference type="ChEBI" id="CHEBI:456216"/>
        <dbReference type="EC" id="2.7.1.151"/>
    </reaction>
</comment>
<keyword evidence="5" id="KW-0067">ATP-binding</keyword>
<dbReference type="GO" id="GO:0051765">
    <property type="term" value="F:inositol tetrakisphosphate kinase activity"/>
    <property type="evidence" value="ECO:0007669"/>
    <property type="project" value="TreeGrafter"/>
</dbReference>
<keyword evidence="3" id="KW-0547">Nucleotide-binding</keyword>
<sequence length="334" mass="38239">MIKQLKSRDRVKKHLQTIHKQDMEENLITEVGDNGVLHLPALPCGTKPLSHQVAGHRYGVGKTKLGFLQNEDGTILKPVQSPPRGQRELDFYKRVFNPENINPILIKLRNLMPKYLGTWTSPETPGVVYMRLVDVAHKFRKPCIADLKVGPVSYDPEATPEKIEREKLKFPPALECGYQMIGSRTYEPETGEFHSANKVYFRTLNKDTIASEGLARYFTQGGKLRKDVIRHVLCKLQEIEHWFNIQTELMFFAMSILIVFEGDIQLEEKSENNQSYNSADSNHVGCVNGYSSIDDEVEVKLIDFAHVFKTDKKDMNFLAGLYGIQMHLKMLLKM</sequence>
<evidence type="ECO:0000256" key="4">
    <source>
        <dbReference type="ARBA" id="ARBA00022777"/>
    </source>
</evidence>
<reference evidence="9" key="1">
    <citation type="submission" date="2022-03" db="EMBL/GenBank/DDBJ databases">
        <authorList>
            <person name="Martin C."/>
        </authorList>
    </citation>
    <scope>NUCLEOTIDE SEQUENCE</scope>
</reference>
<dbReference type="EMBL" id="CAIIXF020000009">
    <property type="protein sequence ID" value="CAH1794289.1"/>
    <property type="molecule type" value="Genomic_DNA"/>
</dbReference>
<dbReference type="AlphaFoldDB" id="A0A8S4PM38"/>
<dbReference type="PANTHER" id="PTHR12400:SF51">
    <property type="entry name" value="INOSITOL POLYPHOSPHATE MULTIKINASE"/>
    <property type="match status" value="1"/>
</dbReference>
<comment type="caution">
    <text evidence="9">The sequence shown here is derived from an EMBL/GenBank/DDBJ whole genome shotgun (WGS) entry which is preliminary data.</text>
</comment>
<dbReference type="EC" id="2.7.-.-" evidence="8"/>
<dbReference type="GO" id="GO:0005524">
    <property type="term" value="F:ATP binding"/>
    <property type="evidence" value="ECO:0007669"/>
    <property type="project" value="UniProtKB-KW"/>
</dbReference>
<comment type="catalytic activity">
    <reaction evidence="7">
        <text>1D-myo-inositol 1,3,4,6-tetrakisphosphate + ATP = 1D-myo-inositol 1,3,4,5,6-pentakisphosphate + ADP + H(+)</text>
        <dbReference type="Rhea" id="RHEA:12717"/>
        <dbReference type="ChEBI" id="CHEBI:15378"/>
        <dbReference type="ChEBI" id="CHEBI:30616"/>
        <dbReference type="ChEBI" id="CHEBI:57660"/>
        <dbReference type="ChEBI" id="CHEBI:57733"/>
        <dbReference type="ChEBI" id="CHEBI:456216"/>
        <dbReference type="EC" id="2.7.1.140"/>
    </reaction>
</comment>
<dbReference type="InterPro" id="IPR005522">
    <property type="entry name" value="IPK"/>
</dbReference>
<evidence type="ECO:0000313" key="9">
    <source>
        <dbReference type="EMBL" id="CAH1794289.1"/>
    </source>
</evidence>
<dbReference type="OrthoDB" id="338650at2759"/>
<evidence type="ECO:0000256" key="7">
    <source>
        <dbReference type="ARBA" id="ARBA00036525"/>
    </source>
</evidence>
<keyword evidence="10" id="KW-1185">Reference proteome</keyword>
<evidence type="ECO:0000313" key="10">
    <source>
        <dbReference type="Proteomes" id="UP000749559"/>
    </source>
</evidence>
<name>A0A8S4PM38_OWEFU</name>
<evidence type="ECO:0000256" key="5">
    <source>
        <dbReference type="ARBA" id="ARBA00022840"/>
    </source>
</evidence>
<proteinExistence type="inferred from homology"/>
<dbReference type="Proteomes" id="UP000749559">
    <property type="component" value="Unassembled WGS sequence"/>
</dbReference>